<dbReference type="InterPro" id="IPR015495">
    <property type="entry name" value="Myb_TF_plants"/>
</dbReference>
<comment type="caution">
    <text evidence="6">The sequence shown here is derived from an EMBL/GenBank/DDBJ whole genome shotgun (WGS) entry which is preliminary data.</text>
</comment>
<keyword evidence="7" id="KW-1185">Reference proteome</keyword>
<feature type="region of interest" description="Disordered" evidence="4">
    <location>
        <begin position="308"/>
        <end position="327"/>
    </location>
</feature>
<dbReference type="AlphaFoldDB" id="A0A8T2VG48"/>
<dbReference type="PROSITE" id="PS50090">
    <property type="entry name" value="MYB_LIKE"/>
    <property type="match status" value="1"/>
</dbReference>
<keyword evidence="3" id="KW-0539">Nucleus</keyword>
<sequence length="437" mass="48139">MRAMALLTGLTENCFSGRERTMSVKAARGESAAAAGVADGVAGYVKKGRWSPQADKLLTKYIRKHGASAWSMVRMDYPQLKRITRSCRLGRTTRCQPSISHHVLSPEEMFTILRVPIRYGNQRSKTASMVVSRRTHNAIRYVVKMHVKTPRRRDIKFSLTLAATCMSPSLGVAAIYGLRSSSGGDESSSVPWRLIPDMEMLFLIFSLYSTYPASPLKLRDSRSTSAASYRQLPSVQIFSIRSLTSDLPLIKLSDISDEPCALQLIHSARFSIAYPLQSHDACQKFCSLPSRNSARCFTDLPSGVLHPHQQSSEFKVENTESGAEELPARSMPASCDLGLLWDAPYLDCLSTCDGATQGSSVINSVLTGDDDGEFNPFMVCSERNTDADCLDFLMGLIADKEPASCMDMDHRKQGFGDSTLHKLLMSLPGWESLPGLV</sequence>
<evidence type="ECO:0000259" key="5">
    <source>
        <dbReference type="PROSITE" id="PS50090"/>
    </source>
</evidence>
<dbReference type="InterPro" id="IPR001005">
    <property type="entry name" value="SANT/Myb"/>
</dbReference>
<accession>A0A8T2VG48</accession>
<dbReference type="GO" id="GO:0003677">
    <property type="term" value="F:DNA binding"/>
    <property type="evidence" value="ECO:0007669"/>
    <property type="project" value="UniProtKB-KW"/>
</dbReference>
<dbReference type="PANTHER" id="PTHR10641">
    <property type="entry name" value="MYB FAMILY TRANSCRIPTION FACTOR"/>
    <property type="match status" value="1"/>
</dbReference>
<dbReference type="GO" id="GO:0005634">
    <property type="term" value="C:nucleus"/>
    <property type="evidence" value="ECO:0007669"/>
    <property type="project" value="UniProtKB-SubCell"/>
</dbReference>
<dbReference type="Proteomes" id="UP000825935">
    <property type="component" value="Chromosome 2"/>
</dbReference>
<evidence type="ECO:0000313" key="7">
    <source>
        <dbReference type="Proteomes" id="UP000825935"/>
    </source>
</evidence>
<feature type="domain" description="Myb-like" evidence="5">
    <location>
        <begin position="42"/>
        <end position="88"/>
    </location>
</feature>
<dbReference type="PANTHER" id="PTHR10641:SF1387">
    <property type="entry name" value="OS08G0486300 PROTEIN"/>
    <property type="match status" value="1"/>
</dbReference>
<reference evidence="6" key="1">
    <citation type="submission" date="2021-08" db="EMBL/GenBank/DDBJ databases">
        <title>WGS assembly of Ceratopteris richardii.</title>
        <authorList>
            <person name="Marchant D.B."/>
            <person name="Chen G."/>
            <person name="Jenkins J."/>
            <person name="Shu S."/>
            <person name="Leebens-Mack J."/>
            <person name="Grimwood J."/>
            <person name="Schmutz J."/>
            <person name="Soltis P."/>
            <person name="Soltis D."/>
            <person name="Chen Z.-H."/>
        </authorList>
    </citation>
    <scope>NUCLEOTIDE SEQUENCE</scope>
    <source>
        <strain evidence="6">Whitten #5841</strain>
        <tissue evidence="6">Leaf</tissue>
    </source>
</reference>
<evidence type="ECO:0000313" key="6">
    <source>
        <dbReference type="EMBL" id="KAH7444984.1"/>
    </source>
</evidence>
<organism evidence="6 7">
    <name type="scientific">Ceratopteris richardii</name>
    <name type="common">Triangle waterfern</name>
    <dbReference type="NCBI Taxonomy" id="49495"/>
    <lineage>
        <taxon>Eukaryota</taxon>
        <taxon>Viridiplantae</taxon>
        <taxon>Streptophyta</taxon>
        <taxon>Embryophyta</taxon>
        <taxon>Tracheophyta</taxon>
        <taxon>Polypodiopsida</taxon>
        <taxon>Polypodiidae</taxon>
        <taxon>Polypodiales</taxon>
        <taxon>Pteridineae</taxon>
        <taxon>Pteridaceae</taxon>
        <taxon>Parkerioideae</taxon>
        <taxon>Ceratopteris</taxon>
    </lineage>
</organism>
<gene>
    <name evidence="6" type="ORF">KP509_02G100800</name>
</gene>
<evidence type="ECO:0000256" key="2">
    <source>
        <dbReference type="ARBA" id="ARBA00023125"/>
    </source>
</evidence>
<keyword evidence="2" id="KW-0238">DNA-binding</keyword>
<dbReference type="Gene3D" id="1.10.10.60">
    <property type="entry name" value="Homeodomain-like"/>
    <property type="match status" value="1"/>
</dbReference>
<evidence type="ECO:0000256" key="3">
    <source>
        <dbReference type="ARBA" id="ARBA00023242"/>
    </source>
</evidence>
<dbReference type="EMBL" id="CM035407">
    <property type="protein sequence ID" value="KAH7444984.1"/>
    <property type="molecule type" value="Genomic_DNA"/>
</dbReference>
<dbReference type="SUPFAM" id="SSF46689">
    <property type="entry name" value="Homeodomain-like"/>
    <property type="match status" value="1"/>
</dbReference>
<evidence type="ECO:0000256" key="4">
    <source>
        <dbReference type="SAM" id="MobiDB-lite"/>
    </source>
</evidence>
<evidence type="ECO:0000256" key="1">
    <source>
        <dbReference type="ARBA" id="ARBA00004123"/>
    </source>
</evidence>
<dbReference type="InterPro" id="IPR009057">
    <property type="entry name" value="Homeodomain-like_sf"/>
</dbReference>
<name>A0A8T2VG48_CERRI</name>
<protein>
    <recommendedName>
        <fullName evidence="5">Myb-like domain-containing protein</fullName>
    </recommendedName>
</protein>
<comment type="subcellular location">
    <subcellularLocation>
        <location evidence="1">Nucleus</location>
    </subcellularLocation>
</comment>
<proteinExistence type="predicted"/>